<dbReference type="InterPro" id="IPR036286">
    <property type="entry name" value="LexA/Signal_pep-like_sf"/>
</dbReference>
<dbReference type="InterPro" id="IPR019533">
    <property type="entry name" value="Peptidase_S26"/>
</dbReference>
<organism evidence="7 8">
    <name type="scientific">Oxobacter pfennigii</name>
    <dbReference type="NCBI Taxonomy" id="36849"/>
    <lineage>
        <taxon>Bacteria</taxon>
        <taxon>Bacillati</taxon>
        <taxon>Bacillota</taxon>
        <taxon>Clostridia</taxon>
        <taxon>Eubacteriales</taxon>
        <taxon>Clostridiaceae</taxon>
        <taxon>Oxobacter</taxon>
    </lineage>
</organism>
<accession>A0A0P8WB42</accession>
<dbReference type="EMBL" id="LKET01000027">
    <property type="protein sequence ID" value="KPU45150.1"/>
    <property type="molecule type" value="Genomic_DNA"/>
</dbReference>
<evidence type="ECO:0000256" key="3">
    <source>
        <dbReference type="ARBA" id="ARBA00022989"/>
    </source>
</evidence>
<proteinExistence type="predicted"/>
<name>A0A0P8WB42_9CLOT</name>
<keyword evidence="4 6" id="KW-0472">Membrane</keyword>
<dbReference type="NCBIfam" id="TIGR02228">
    <property type="entry name" value="sigpep_I_arch"/>
    <property type="match status" value="1"/>
</dbReference>
<evidence type="ECO:0000313" key="8">
    <source>
        <dbReference type="Proteomes" id="UP000050326"/>
    </source>
</evidence>
<reference evidence="7 8" key="1">
    <citation type="submission" date="2015-09" db="EMBL/GenBank/DDBJ databases">
        <title>Genome sequence of Oxobacter pfennigii DSM 3222.</title>
        <authorList>
            <person name="Poehlein A."/>
            <person name="Bengelsdorf F.R."/>
            <person name="Schiel-Bengelsdorf B."/>
            <person name="Duerre P."/>
            <person name="Daniel R."/>
        </authorList>
    </citation>
    <scope>NUCLEOTIDE SEQUENCE [LARGE SCALE GENOMIC DNA]</scope>
    <source>
        <strain evidence="7 8">DSM 3222</strain>
    </source>
</reference>
<dbReference type="GO" id="GO:0009003">
    <property type="term" value="F:signal peptidase activity"/>
    <property type="evidence" value="ECO:0007669"/>
    <property type="project" value="UniProtKB-EC"/>
</dbReference>
<dbReference type="InterPro" id="IPR001733">
    <property type="entry name" value="Peptidase_S26B"/>
</dbReference>
<dbReference type="RefSeq" id="WP_054874368.1">
    <property type="nucleotide sequence ID" value="NZ_LKET01000027.1"/>
</dbReference>
<comment type="caution">
    <text evidence="7">The sequence shown here is derived from an EMBL/GenBank/DDBJ whole genome shotgun (WGS) entry which is preliminary data.</text>
</comment>
<feature type="transmembrane region" description="Helical" evidence="6">
    <location>
        <begin position="139"/>
        <end position="163"/>
    </location>
</feature>
<protein>
    <recommendedName>
        <fullName evidence="5">Signal peptidase I</fullName>
        <ecNumber evidence="5">3.4.21.89</ecNumber>
    </recommendedName>
</protein>
<dbReference type="EC" id="3.4.21.89" evidence="5"/>
<keyword evidence="8" id="KW-1185">Reference proteome</keyword>
<dbReference type="AlphaFoldDB" id="A0A0P8WB42"/>
<dbReference type="GO" id="GO:0006465">
    <property type="term" value="P:signal peptide processing"/>
    <property type="evidence" value="ECO:0007669"/>
    <property type="project" value="UniProtKB-UniRule"/>
</dbReference>
<dbReference type="GO" id="GO:0016020">
    <property type="term" value="C:membrane"/>
    <property type="evidence" value="ECO:0007669"/>
    <property type="project" value="UniProtKB-SubCell"/>
</dbReference>
<keyword evidence="7" id="KW-0378">Hydrolase</keyword>
<feature type="transmembrane region" description="Helical" evidence="6">
    <location>
        <begin position="12"/>
        <end position="29"/>
    </location>
</feature>
<sequence length="188" mass="20771">MPKKIKKWAANLLSLLLLTVIFLSLFQIISNIKNPGRIPKVFGFGFLAILSDSMHPAIHAGDMIISRETKASNIKIGDIITYNVDNDIYVTHRVADVIDYNNAPLFLTKGDANNAFDGEFVQPERLEGVMMLRIPFGGYIANFIRSGAGFFIFIVLPAIFLFLGKDEGVSSWSGSEELNRSADAGNKE</sequence>
<dbReference type="PANTHER" id="PTHR10806">
    <property type="entry name" value="SIGNAL PEPTIDASE COMPLEX CATALYTIC SUBUNIT SEC11"/>
    <property type="match status" value="1"/>
</dbReference>
<dbReference type="GO" id="GO:0004252">
    <property type="term" value="F:serine-type endopeptidase activity"/>
    <property type="evidence" value="ECO:0007669"/>
    <property type="project" value="UniProtKB-UniRule"/>
</dbReference>
<keyword evidence="2 6" id="KW-0812">Transmembrane</keyword>
<gene>
    <name evidence="7" type="primary">sipW_2</name>
    <name evidence="7" type="ORF">OXPF_12770</name>
</gene>
<dbReference type="STRING" id="36849.OXPF_12770"/>
<evidence type="ECO:0000256" key="2">
    <source>
        <dbReference type="ARBA" id="ARBA00022692"/>
    </source>
</evidence>
<dbReference type="PANTHER" id="PTHR10806:SF6">
    <property type="entry name" value="SIGNAL PEPTIDASE COMPLEX CATALYTIC SUBUNIT SEC11"/>
    <property type="match status" value="1"/>
</dbReference>
<dbReference type="SUPFAM" id="SSF51306">
    <property type="entry name" value="LexA/Signal peptidase"/>
    <property type="match status" value="1"/>
</dbReference>
<dbReference type="PRINTS" id="PR00728">
    <property type="entry name" value="SIGNALPTASE"/>
</dbReference>
<dbReference type="Proteomes" id="UP000050326">
    <property type="component" value="Unassembled WGS sequence"/>
</dbReference>
<evidence type="ECO:0000313" key="7">
    <source>
        <dbReference type="EMBL" id="KPU45150.1"/>
    </source>
</evidence>
<comment type="subcellular location">
    <subcellularLocation>
        <location evidence="1">Membrane</location>
    </subcellularLocation>
</comment>
<evidence type="ECO:0000256" key="1">
    <source>
        <dbReference type="ARBA" id="ARBA00004370"/>
    </source>
</evidence>
<dbReference type="CDD" id="cd06530">
    <property type="entry name" value="S26_SPase_I"/>
    <property type="match status" value="1"/>
</dbReference>
<evidence type="ECO:0000256" key="4">
    <source>
        <dbReference type="ARBA" id="ARBA00023136"/>
    </source>
</evidence>
<dbReference type="OrthoDB" id="1648066at2"/>
<evidence type="ECO:0000256" key="5">
    <source>
        <dbReference type="NCBIfam" id="TIGR02228"/>
    </source>
</evidence>
<evidence type="ECO:0000256" key="6">
    <source>
        <dbReference type="SAM" id="Phobius"/>
    </source>
</evidence>
<keyword evidence="3 6" id="KW-1133">Transmembrane helix</keyword>